<protein>
    <submittedName>
        <fullName evidence="4">Importin beta-like SAD2-like protein</fullName>
    </submittedName>
</protein>
<dbReference type="EMBL" id="CM007647">
    <property type="protein sequence ID" value="ONL93217.1"/>
    <property type="molecule type" value="Genomic_DNA"/>
</dbReference>
<sequence>MALAASHHGLLPFAPAATPTPSRGHLRFRAARPLPRPARRICCQSINSANVLGASSTTSDEAIPVPVVQIDQDSDRDATIVQLSFGDHSGILLDTLRDRIVAMITRDRNSFGGLCTRRPDEVLHIISSCETQRSMQLLGDAMLQWMSHNQMKYLLPVSKGLKMLQAFIMSSLLDIIEDLYSPRTAAMDFVSELIRKRGKNNLQKFIHFIVDIFRRYDEAPADLKPYRQKDGALLAIGTLCDKLKQTDPYKTELESMLVRHVFPEFNSRVGHLRAKVEYISSSLVNNDIEY</sequence>
<dbReference type="SUPFAM" id="SSF48371">
    <property type="entry name" value="ARM repeat"/>
    <property type="match status" value="1"/>
</dbReference>
<organism evidence="4">
    <name type="scientific">Zea mays</name>
    <name type="common">Maize</name>
    <dbReference type="NCBI Taxonomy" id="4577"/>
    <lineage>
        <taxon>Eukaryota</taxon>
        <taxon>Viridiplantae</taxon>
        <taxon>Streptophyta</taxon>
        <taxon>Embryophyta</taxon>
        <taxon>Tracheophyta</taxon>
        <taxon>Spermatophyta</taxon>
        <taxon>Magnoliopsida</taxon>
        <taxon>Liliopsida</taxon>
        <taxon>Poales</taxon>
        <taxon>Poaceae</taxon>
        <taxon>PACMAD clade</taxon>
        <taxon>Panicoideae</taxon>
        <taxon>Andropogonodae</taxon>
        <taxon>Andropogoneae</taxon>
        <taxon>Tripsacinae</taxon>
        <taxon>Zea</taxon>
    </lineage>
</organism>
<dbReference type="InParanoid" id="A0A1D6JMC1"/>
<comment type="subcellular location">
    <subcellularLocation>
        <location evidence="1">Cytoplasm</location>
    </subcellularLocation>
</comment>
<proteinExistence type="predicted"/>
<keyword evidence="3" id="KW-0653">Protein transport</keyword>
<dbReference type="AlphaFoldDB" id="A0A1D6JMC1"/>
<dbReference type="PANTHER" id="PTHR10997">
    <property type="entry name" value="IMPORTIN-7, 8, 11"/>
    <property type="match status" value="1"/>
</dbReference>
<name>A0A1D6JMC1_MAIZE</name>
<accession>A0A1D6JMC1</accession>
<dbReference type="STRING" id="4577.A0A1D6JMC1"/>
<evidence type="ECO:0000313" key="4">
    <source>
        <dbReference type="EMBL" id="ONL93217.1"/>
    </source>
</evidence>
<evidence type="ECO:0000256" key="3">
    <source>
        <dbReference type="ARBA" id="ARBA00022927"/>
    </source>
</evidence>
<dbReference type="ExpressionAtlas" id="A0A1D6JMC1">
    <property type="expression patterns" value="baseline"/>
</dbReference>
<dbReference type="InterPro" id="IPR011989">
    <property type="entry name" value="ARM-like"/>
</dbReference>
<reference evidence="4" key="1">
    <citation type="submission" date="2015-12" db="EMBL/GenBank/DDBJ databases">
        <title>Update maize B73 reference genome by single molecule sequencing technologies.</title>
        <authorList>
            <consortium name="Maize Genome Sequencing Project"/>
            <person name="Ware D."/>
        </authorList>
    </citation>
    <scope>NUCLEOTIDE SEQUENCE [LARGE SCALE GENOMIC DNA]</scope>
    <source>
        <tissue evidence="4">Seedling</tissue>
    </source>
</reference>
<dbReference type="PANTHER" id="PTHR10997:SF18">
    <property type="entry name" value="D-IMPORTIN 7_RANBP7"/>
    <property type="match status" value="1"/>
</dbReference>
<evidence type="ECO:0000256" key="1">
    <source>
        <dbReference type="ARBA" id="ARBA00004496"/>
    </source>
</evidence>
<gene>
    <name evidence="4" type="ORF">ZEAMMB73_Zm00001d027467</name>
</gene>
<dbReference type="InterPro" id="IPR016024">
    <property type="entry name" value="ARM-type_fold"/>
</dbReference>
<evidence type="ECO:0000256" key="2">
    <source>
        <dbReference type="ARBA" id="ARBA00022490"/>
    </source>
</evidence>
<dbReference type="Gene3D" id="1.25.10.10">
    <property type="entry name" value="Leucine-rich Repeat Variant"/>
    <property type="match status" value="1"/>
</dbReference>
<dbReference type="GO" id="GO:0015031">
    <property type="term" value="P:protein transport"/>
    <property type="evidence" value="ECO:0007669"/>
    <property type="project" value="UniProtKB-KW"/>
</dbReference>
<dbReference type="GO" id="GO:0005737">
    <property type="term" value="C:cytoplasm"/>
    <property type="evidence" value="ECO:0007669"/>
    <property type="project" value="UniProtKB-SubCell"/>
</dbReference>
<keyword evidence="2" id="KW-0963">Cytoplasm</keyword>
<keyword evidence="3" id="KW-0813">Transport</keyword>